<dbReference type="PROSITE" id="PS00135">
    <property type="entry name" value="TRYPSIN_SER"/>
    <property type="match status" value="1"/>
</dbReference>
<dbReference type="PANTHER" id="PTHR24260">
    <property type="match status" value="1"/>
</dbReference>
<feature type="domain" description="Peptidase S1" evidence="8">
    <location>
        <begin position="148"/>
        <end position="389"/>
    </location>
</feature>
<dbReference type="InterPro" id="IPR033116">
    <property type="entry name" value="TRYPSIN_SER"/>
</dbReference>
<evidence type="ECO:0000256" key="3">
    <source>
        <dbReference type="ARBA" id="ARBA00022729"/>
    </source>
</evidence>
<keyword evidence="2" id="KW-0964">Secreted</keyword>
<evidence type="ECO:0000256" key="4">
    <source>
        <dbReference type="ARBA" id="ARBA00023157"/>
    </source>
</evidence>
<dbReference type="AlphaFoldDB" id="A0ABD1EL68"/>
<dbReference type="InterPro" id="IPR001314">
    <property type="entry name" value="Peptidase_S1A"/>
</dbReference>
<dbReference type="PANTHER" id="PTHR24260:SF136">
    <property type="entry name" value="GH08193P-RELATED"/>
    <property type="match status" value="1"/>
</dbReference>
<evidence type="ECO:0000256" key="5">
    <source>
        <dbReference type="ARBA" id="ARBA00023180"/>
    </source>
</evidence>
<dbReference type="InterPro" id="IPR022700">
    <property type="entry name" value="CLIP"/>
</dbReference>
<dbReference type="PROSITE" id="PS50240">
    <property type="entry name" value="TRYPSIN_DOM"/>
    <property type="match status" value="1"/>
</dbReference>
<comment type="subcellular location">
    <subcellularLocation>
        <location evidence="1">Secreted</location>
    </subcellularLocation>
</comment>
<dbReference type="PRINTS" id="PR00722">
    <property type="entry name" value="CHYMOTRYPSIN"/>
</dbReference>
<keyword evidence="7" id="KW-0378">Hydrolase</keyword>
<dbReference type="FunFam" id="2.40.10.10:FF:000068">
    <property type="entry name" value="transmembrane protease serine 2"/>
    <property type="match status" value="1"/>
</dbReference>
<dbReference type="Gene3D" id="2.40.10.10">
    <property type="entry name" value="Trypsin-like serine proteases"/>
    <property type="match status" value="1"/>
</dbReference>
<dbReference type="CDD" id="cd00190">
    <property type="entry name" value="Tryp_SPc"/>
    <property type="match status" value="1"/>
</dbReference>
<dbReference type="PROSITE" id="PS00134">
    <property type="entry name" value="TRYPSIN_HIS"/>
    <property type="match status" value="1"/>
</dbReference>
<reference evidence="9 10" key="1">
    <citation type="submission" date="2024-05" db="EMBL/GenBank/DDBJ databases">
        <title>Genetic variation in Jamaican populations of the coffee berry borer (Hypothenemus hampei).</title>
        <authorList>
            <person name="Errbii M."/>
            <person name="Myrie A."/>
        </authorList>
    </citation>
    <scope>NUCLEOTIDE SEQUENCE [LARGE SCALE GENOMIC DNA]</scope>
    <source>
        <strain evidence="9">JA-Hopewell-2020-01-JO</strain>
        <tissue evidence="9">Whole body</tissue>
    </source>
</reference>
<sequence length="394" mass="43983">MIDSQIIKCKMLRIVYICFLICILRCYNCYGTKDEGSHCQQLGLAGICKKVIDCPVALELLRKRRKHDLLRCGFSGLEEVVCCPDLSDRHPLIETSTLDGNSIWSGESDENSIKIDDRKTNNGKRKAELACDEIYKKNNIQRRAEFHIINGEDAETGQFPHMATLGVRDEFGNIDWKKCGGSLISSRFVLTAAHCVVCVDCNIDNVVKVRFGVIDIRDNRKAQDVDIKNIIVGNYNITSRHNDIALIELATDVKMSKSMYPACLYTGNDDPLGLLVSGWGLTDDRNMDSSSNILQFARLIAVPIEKCNSSLLARNRYTSRVIVDSQICAFSNTSDACRGDSGGPLQLMNKKGGYDLVGIVSYGMVCGSVLPGVYTRVSAYLDWIEKYVWPFEIN</sequence>
<dbReference type="EMBL" id="JBDJPC010000006">
    <property type="protein sequence ID" value="KAL1497240.1"/>
    <property type="molecule type" value="Genomic_DNA"/>
</dbReference>
<dbReference type="FunFam" id="2.40.10.10:FF:000054">
    <property type="entry name" value="Complement C1r subcomponent"/>
    <property type="match status" value="1"/>
</dbReference>
<evidence type="ECO:0000256" key="1">
    <source>
        <dbReference type="ARBA" id="ARBA00004613"/>
    </source>
</evidence>
<evidence type="ECO:0000256" key="6">
    <source>
        <dbReference type="ARBA" id="ARBA00024195"/>
    </source>
</evidence>
<evidence type="ECO:0000256" key="2">
    <source>
        <dbReference type="ARBA" id="ARBA00022525"/>
    </source>
</evidence>
<evidence type="ECO:0000313" key="9">
    <source>
        <dbReference type="EMBL" id="KAL1497240.1"/>
    </source>
</evidence>
<keyword evidence="5" id="KW-0325">Glycoprotein</keyword>
<dbReference type="InterPro" id="IPR051333">
    <property type="entry name" value="CLIP_Serine_Protease"/>
</dbReference>
<comment type="caution">
    <text evidence="9">The sequence shown here is derived from an EMBL/GenBank/DDBJ whole genome shotgun (WGS) entry which is preliminary data.</text>
</comment>
<keyword evidence="3" id="KW-0732">Signal</keyword>
<dbReference type="InterPro" id="IPR018114">
    <property type="entry name" value="TRYPSIN_HIS"/>
</dbReference>
<proteinExistence type="inferred from homology"/>
<evidence type="ECO:0000256" key="7">
    <source>
        <dbReference type="RuleBase" id="RU363034"/>
    </source>
</evidence>
<evidence type="ECO:0000259" key="8">
    <source>
        <dbReference type="PROSITE" id="PS50240"/>
    </source>
</evidence>
<keyword evidence="10" id="KW-1185">Reference proteome</keyword>
<keyword evidence="4" id="KW-1015">Disulfide bond</keyword>
<dbReference type="GO" id="GO:0008236">
    <property type="term" value="F:serine-type peptidase activity"/>
    <property type="evidence" value="ECO:0007669"/>
    <property type="project" value="UniProtKB-KW"/>
</dbReference>
<dbReference type="SMART" id="SM00020">
    <property type="entry name" value="Tryp_SPc"/>
    <property type="match status" value="1"/>
</dbReference>
<accession>A0ABD1EL68</accession>
<evidence type="ECO:0000313" key="10">
    <source>
        <dbReference type="Proteomes" id="UP001566132"/>
    </source>
</evidence>
<dbReference type="GO" id="GO:0006508">
    <property type="term" value="P:proteolysis"/>
    <property type="evidence" value="ECO:0007669"/>
    <property type="project" value="UniProtKB-KW"/>
</dbReference>
<protein>
    <recommendedName>
        <fullName evidence="8">Peptidase S1 domain-containing protein</fullName>
    </recommendedName>
</protein>
<dbReference type="InterPro" id="IPR009003">
    <property type="entry name" value="Peptidase_S1_PA"/>
</dbReference>
<dbReference type="Pfam" id="PF00089">
    <property type="entry name" value="Trypsin"/>
    <property type="match status" value="1"/>
</dbReference>
<dbReference type="SMART" id="SM00680">
    <property type="entry name" value="CLIP"/>
    <property type="match status" value="1"/>
</dbReference>
<dbReference type="Proteomes" id="UP001566132">
    <property type="component" value="Unassembled WGS sequence"/>
</dbReference>
<comment type="similarity">
    <text evidence="6">Belongs to the peptidase S1 family. CLIP subfamily.</text>
</comment>
<gene>
    <name evidence="9" type="ORF">ABEB36_008233</name>
</gene>
<keyword evidence="7" id="KW-0720">Serine protease</keyword>
<dbReference type="SUPFAM" id="SSF50494">
    <property type="entry name" value="Trypsin-like serine proteases"/>
    <property type="match status" value="1"/>
</dbReference>
<organism evidence="9 10">
    <name type="scientific">Hypothenemus hampei</name>
    <name type="common">Coffee berry borer</name>
    <dbReference type="NCBI Taxonomy" id="57062"/>
    <lineage>
        <taxon>Eukaryota</taxon>
        <taxon>Metazoa</taxon>
        <taxon>Ecdysozoa</taxon>
        <taxon>Arthropoda</taxon>
        <taxon>Hexapoda</taxon>
        <taxon>Insecta</taxon>
        <taxon>Pterygota</taxon>
        <taxon>Neoptera</taxon>
        <taxon>Endopterygota</taxon>
        <taxon>Coleoptera</taxon>
        <taxon>Polyphaga</taxon>
        <taxon>Cucujiformia</taxon>
        <taxon>Curculionidae</taxon>
        <taxon>Scolytinae</taxon>
        <taxon>Hypothenemus</taxon>
    </lineage>
</organism>
<keyword evidence="7" id="KW-0645">Protease</keyword>
<dbReference type="InterPro" id="IPR001254">
    <property type="entry name" value="Trypsin_dom"/>
</dbReference>
<name>A0ABD1EL68_HYPHA</name>
<dbReference type="GO" id="GO:0005576">
    <property type="term" value="C:extracellular region"/>
    <property type="evidence" value="ECO:0007669"/>
    <property type="project" value="UniProtKB-SubCell"/>
</dbReference>
<dbReference type="InterPro" id="IPR043504">
    <property type="entry name" value="Peptidase_S1_PA_chymotrypsin"/>
</dbReference>